<dbReference type="AlphaFoldDB" id="A0A497XMF1"/>
<dbReference type="NCBIfam" id="TIGR00666">
    <property type="entry name" value="PBP4"/>
    <property type="match status" value="1"/>
</dbReference>
<dbReference type="OrthoDB" id="9802627at2"/>
<accession>A0A497XMF1</accession>
<dbReference type="SUPFAM" id="SSF56601">
    <property type="entry name" value="beta-lactamase/transpeptidase-like"/>
    <property type="match status" value="1"/>
</dbReference>
<evidence type="ECO:0000313" key="4">
    <source>
        <dbReference type="EMBL" id="RLJ68600.1"/>
    </source>
</evidence>
<dbReference type="PANTHER" id="PTHR30023">
    <property type="entry name" value="D-ALANYL-D-ALANINE CARBOXYPEPTIDASE"/>
    <property type="match status" value="1"/>
</dbReference>
<dbReference type="GO" id="GO:0004185">
    <property type="term" value="F:serine-type carboxypeptidase activity"/>
    <property type="evidence" value="ECO:0007669"/>
    <property type="project" value="InterPro"/>
</dbReference>
<keyword evidence="4" id="KW-0121">Carboxypeptidase</keyword>
<keyword evidence="3" id="KW-0732">Signal</keyword>
<dbReference type="InterPro" id="IPR000667">
    <property type="entry name" value="Peptidase_S13"/>
</dbReference>
<keyword evidence="5" id="KW-1185">Reference proteome</keyword>
<dbReference type="GO" id="GO:0006508">
    <property type="term" value="P:proteolysis"/>
    <property type="evidence" value="ECO:0007669"/>
    <property type="project" value="InterPro"/>
</dbReference>
<feature type="signal peptide" evidence="3">
    <location>
        <begin position="1"/>
        <end position="19"/>
    </location>
</feature>
<dbReference type="EMBL" id="RCCI01000004">
    <property type="protein sequence ID" value="RLJ68600.1"/>
    <property type="molecule type" value="Genomic_DNA"/>
</dbReference>
<keyword evidence="2" id="KW-0378">Hydrolase</keyword>
<feature type="chain" id="PRO_5019839040" evidence="3">
    <location>
        <begin position="20"/>
        <end position="488"/>
    </location>
</feature>
<dbReference type="Gene3D" id="3.50.80.20">
    <property type="entry name" value="D-Ala-D-Ala carboxypeptidase C, peptidase S13"/>
    <property type="match status" value="1"/>
</dbReference>
<sequence length="488" mass="51859">MALLLRLLLLLLPVLPAAAQNVAYDERLPIPVARALKAAGIPQSAVGVVVQETGAVFPRVGVNANAAMNPASVMKLVTTFAALELLGPAYTWKTSALAATPLSLPPADGVLPGDLHLVGSGDPKLTFEQFWLLLRQLRARGVREIRGDLVLDRSAFAAIPHDEAAFDDKPLRPYNVGPDALLLNFKAVRLTLAPEGGRILVLAEPAPANLDIVNLLKTGSGPCPPGSEWREALRADLASHGNSFRLVLTGTYPTACGEQKWNIGLLGHPHYVLGVFRQLWSELGGSLAGGVRDGAPPAGARLLASVESPQLAEIVRDINKFSNNVMARQLFLTLGQKVPPSASISNGGATTAQADAAVRAWLEAKALRMPELVLDNGSGLSRRERISAESTARLLQAAWKSPVMPELMASLPLLAVDGTMKKRLRDGSAAGQAHIKTGSLEGVKTMAGYVLDKSGRHQIVVFFVNHPHAAAAQPAQDALLQWVYERAP</sequence>
<reference evidence="4 5" key="1">
    <citation type="submission" date="2018-10" db="EMBL/GenBank/DDBJ databases">
        <title>Genomic Encyclopedia of Type Strains, Phase IV (KMG-IV): sequencing the most valuable type-strain genomes for metagenomic binning, comparative biology and taxonomic classification.</title>
        <authorList>
            <person name="Goeker M."/>
        </authorList>
    </citation>
    <scope>NUCLEOTIDE SEQUENCE [LARGE SCALE GENOMIC DNA]</scope>
    <source>
        <strain evidence="4 5">DSM 26916</strain>
    </source>
</reference>
<dbReference type="PRINTS" id="PR00922">
    <property type="entry name" value="DADACBPTASE3"/>
</dbReference>
<comment type="caution">
    <text evidence="4">The sequence shown here is derived from an EMBL/GenBank/DDBJ whole genome shotgun (WGS) entry which is preliminary data.</text>
</comment>
<dbReference type="Proteomes" id="UP000268908">
    <property type="component" value="Unassembled WGS sequence"/>
</dbReference>
<evidence type="ECO:0000256" key="3">
    <source>
        <dbReference type="SAM" id="SignalP"/>
    </source>
</evidence>
<dbReference type="Gene3D" id="3.40.710.10">
    <property type="entry name" value="DD-peptidase/beta-lactamase superfamily"/>
    <property type="match status" value="2"/>
</dbReference>
<evidence type="ECO:0000313" key="5">
    <source>
        <dbReference type="Proteomes" id="UP000268908"/>
    </source>
</evidence>
<dbReference type="PANTHER" id="PTHR30023:SF0">
    <property type="entry name" value="PENICILLIN-SENSITIVE CARBOXYPEPTIDASE A"/>
    <property type="match status" value="1"/>
</dbReference>
<dbReference type="RefSeq" id="WP_121240487.1">
    <property type="nucleotide sequence ID" value="NZ_BHVV01000002.1"/>
</dbReference>
<proteinExistence type="inferred from homology"/>
<dbReference type="Pfam" id="PF02113">
    <property type="entry name" value="Peptidase_S13"/>
    <property type="match status" value="1"/>
</dbReference>
<dbReference type="GO" id="GO:0000270">
    <property type="term" value="P:peptidoglycan metabolic process"/>
    <property type="evidence" value="ECO:0007669"/>
    <property type="project" value="TreeGrafter"/>
</dbReference>
<protein>
    <submittedName>
        <fullName evidence="4">D-alanyl-D-alanine carboxypeptidase/D-alanyl-D-alanine-endopeptidase (Penicillin-binding protein 4)</fullName>
    </submittedName>
</protein>
<dbReference type="InterPro" id="IPR012338">
    <property type="entry name" value="Beta-lactam/transpept-like"/>
</dbReference>
<evidence type="ECO:0000256" key="2">
    <source>
        <dbReference type="ARBA" id="ARBA00022801"/>
    </source>
</evidence>
<name>A0A497XMF1_9PROT</name>
<keyword evidence="4" id="KW-0645">Protease</keyword>
<organism evidence="4 5">
    <name type="scientific">Sulfurisoma sediminicola</name>
    <dbReference type="NCBI Taxonomy" id="1381557"/>
    <lineage>
        <taxon>Bacteria</taxon>
        <taxon>Pseudomonadati</taxon>
        <taxon>Pseudomonadota</taxon>
        <taxon>Betaproteobacteria</taxon>
        <taxon>Nitrosomonadales</taxon>
        <taxon>Sterolibacteriaceae</taxon>
        <taxon>Sulfurisoma</taxon>
    </lineage>
</organism>
<comment type="similarity">
    <text evidence="1">Belongs to the peptidase S13 family.</text>
</comment>
<gene>
    <name evidence="4" type="ORF">DFR35_1168</name>
</gene>
<evidence type="ECO:0000256" key="1">
    <source>
        <dbReference type="ARBA" id="ARBA00006096"/>
    </source>
</evidence>